<evidence type="ECO:0000256" key="3">
    <source>
        <dbReference type="ARBA" id="ARBA00022692"/>
    </source>
</evidence>
<feature type="transmembrane region" description="Helical" evidence="7">
    <location>
        <begin position="141"/>
        <end position="158"/>
    </location>
</feature>
<name>W2RLS2_CYPE1</name>
<protein>
    <recommendedName>
        <fullName evidence="8">Major facilitator superfamily (MFS) profile domain-containing protein</fullName>
    </recommendedName>
</protein>
<keyword evidence="10" id="KW-1185">Reference proteome</keyword>
<dbReference type="FunFam" id="1.20.1250.20:FF:000078">
    <property type="entry name" value="MFS maltose transporter, putative"/>
    <property type="match status" value="1"/>
</dbReference>
<organism evidence="9 10">
    <name type="scientific">Cyphellophora europaea (strain CBS 101466)</name>
    <name type="common">Phialophora europaea</name>
    <dbReference type="NCBI Taxonomy" id="1220924"/>
    <lineage>
        <taxon>Eukaryota</taxon>
        <taxon>Fungi</taxon>
        <taxon>Dikarya</taxon>
        <taxon>Ascomycota</taxon>
        <taxon>Pezizomycotina</taxon>
        <taxon>Eurotiomycetes</taxon>
        <taxon>Chaetothyriomycetidae</taxon>
        <taxon>Chaetothyriales</taxon>
        <taxon>Cyphellophoraceae</taxon>
        <taxon>Cyphellophora</taxon>
    </lineage>
</organism>
<evidence type="ECO:0000259" key="8">
    <source>
        <dbReference type="PROSITE" id="PS50850"/>
    </source>
</evidence>
<sequence length="572" mass="62377">MTSPKLATDIDLRQIDSTTSTLEHIATAESQAPTLVRSRSGAPEELHLKQAVKQYPKITRYVFFLMSAVLLYGYDLVIVGTIPAVPGFQRDFGQLHRDGDDEQHIIPALWLSLWSALGPAGSLAGAIFAGWLQDRIGRRRCLATGSFMSAVAVAILFVCNKPTAIEVRRGVFLLGKIIQGVAIGIINIQTITYVSETIPTCLRGPALALFPAFTLLGQLIGAIVIFLVSRIDSSASYLIAFASQWPFSVGPFILALMMPESPAYLIRKKRMDEAQRSLHRLFAPKVDPAAAFEHMRLSIEAEERMARQVSYRDCVNRTNRRRTWIVVFASIVTAIIGLPLLASASYFLQVVGMSAFNSLLFLIVGIILGLLANVASVWVLSRVGRRQLTITTLLIGAVLWGGMGICGFWDGVVTVWYTAISCMAIIVVVGVGAWPASYAIRSEASALRLRSKSQGIAGLFDYLSSIALNLVLPYIYNPDAGNLKARTGFIFTGLCLIGAVVTFLDVPEMKGRNVLELDAMFKLGLKTREFRSWNGSAEEVEAAVREDETEEGLSALRANGLDKSATTAKPDP</sequence>
<gene>
    <name evidence="9" type="ORF">HMPREF1541_08256</name>
</gene>
<evidence type="ECO:0000256" key="6">
    <source>
        <dbReference type="SAM" id="MobiDB-lite"/>
    </source>
</evidence>
<evidence type="ECO:0000256" key="5">
    <source>
        <dbReference type="ARBA" id="ARBA00023136"/>
    </source>
</evidence>
<keyword evidence="4 7" id="KW-1133">Transmembrane helix</keyword>
<feature type="transmembrane region" description="Helical" evidence="7">
    <location>
        <begin position="359"/>
        <end position="381"/>
    </location>
</feature>
<dbReference type="InterPro" id="IPR005829">
    <property type="entry name" value="Sugar_transporter_CS"/>
</dbReference>
<dbReference type="PANTHER" id="PTHR48022:SF41">
    <property type="entry name" value="MAJOR FACILITATOR SUPERFAMILY (MFS) PROFILE DOMAIN-CONTAINING PROTEIN"/>
    <property type="match status" value="1"/>
</dbReference>
<dbReference type="eggNOG" id="KOG0254">
    <property type="taxonomic scope" value="Eukaryota"/>
</dbReference>
<dbReference type="SUPFAM" id="SSF103473">
    <property type="entry name" value="MFS general substrate transporter"/>
    <property type="match status" value="1"/>
</dbReference>
<feature type="transmembrane region" description="Helical" evidence="7">
    <location>
        <begin position="488"/>
        <end position="506"/>
    </location>
</feature>
<dbReference type="OrthoDB" id="6612291at2759"/>
<dbReference type="GeneID" id="19975595"/>
<dbReference type="InterPro" id="IPR005828">
    <property type="entry name" value="MFS_sugar_transport-like"/>
</dbReference>
<dbReference type="PROSITE" id="PS00217">
    <property type="entry name" value="SUGAR_TRANSPORT_2"/>
    <property type="match status" value="1"/>
</dbReference>
<comment type="subcellular location">
    <subcellularLocation>
        <location evidence="1">Membrane</location>
        <topology evidence="1">Multi-pass membrane protein</topology>
    </subcellularLocation>
</comment>
<reference evidence="9 10" key="1">
    <citation type="submission" date="2013-03" db="EMBL/GenBank/DDBJ databases">
        <title>The Genome Sequence of Phialophora europaea CBS 101466.</title>
        <authorList>
            <consortium name="The Broad Institute Genomics Platform"/>
            <person name="Cuomo C."/>
            <person name="de Hoog S."/>
            <person name="Gorbushina A."/>
            <person name="Walker B."/>
            <person name="Young S.K."/>
            <person name="Zeng Q."/>
            <person name="Gargeya S."/>
            <person name="Fitzgerald M."/>
            <person name="Haas B."/>
            <person name="Abouelleil A."/>
            <person name="Allen A.W."/>
            <person name="Alvarado L."/>
            <person name="Arachchi H.M."/>
            <person name="Berlin A.M."/>
            <person name="Chapman S.B."/>
            <person name="Gainer-Dewar J."/>
            <person name="Goldberg J."/>
            <person name="Griggs A."/>
            <person name="Gujja S."/>
            <person name="Hansen M."/>
            <person name="Howarth C."/>
            <person name="Imamovic A."/>
            <person name="Ireland A."/>
            <person name="Larimer J."/>
            <person name="McCowan C."/>
            <person name="Murphy C."/>
            <person name="Pearson M."/>
            <person name="Poon T.W."/>
            <person name="Priest M."/>
            <person name="Roberts A."/>
            <person name="Saif S."/>
            <person name="Shea T."/>
            <person name="Sisk P."/>
            <person name="Sykes S."/>
            <person name="Wortman J."/>
            <person name="Nusbaum C."/>
            <person name="Birren B."/>
        </authorList>
    </citation>
    <scope>NUCLEOTIDE SEQUENCE [LARGE SCALE GENOMIC DNA]</scope>
    <source>
        <strain evidence="9 10">CBS 101466</strain>
    </source>
</reference>
<feature type="transmembrane region" description="Helical" evidence="7">
    <location>
        <begin position="206"/>
        <end position="229"/>
    </location>
</feature>
<dbReference type="Pfam" id="PF00083">
    <property type="entry name" value="Sugar_tr"/>
    <property type="match status" value="1"/>
</dbReference>
<feature type="region of interest" description="Disordered" evidence="6">
    <location>
        <begin position="541"/>
        <end position="572"/>
    </location>
</feature>
<dbReference type="PROSITE" id="PS50850">
    <property type="entry name" value="MFS"/>
    <property type="match status" value="1"/>
</dbReference>
<dbReference type="Gene3D" id="1.20.1250.20">
    <property type="entry name" value="MFS general substrate transporter like domains"/>
    <property type="match status" value="1"/>
</dbReference>
<evidence type="ECO:0000256" key="7">
    <source>
        <dbReference type="SAM" id="Phobius"/>
    </source>
</evidence>
<keyword evidence="5 7" id="KW-0472">Membrane</keyword>
<evidence type="ECO:0000313" key="10">
    <source>
        <dbReference type="Proteomes" id="UP000030752"/>
    </source>
</evidence>
<feature type="transmembrane region" description="Helical" evidence="7">
    <location>
        <begin position="455"/>
        <end position="476"/>
    </location>
</feature>
<evidence type="ECO:0000313" key="9">
    <source>
        <dbReference type="EMBL" id="ETN37265.1"/>
    </source>
</evidence>
<feature type="transmembrane region" description="Helical" evidence="7">
    <location>
        <begin position="235"/>
        <end position="258"/>
    </location>
</feature>
<dbReference type="InParanoid" id="W2RLS2"/>
<dbReference type="HOGENOM" id="CLU_001265_11_0_1"/>
<evidence type="ECO:0000256" key="4">
    <source>
        <dbReference type="ARBA" id="ARBA00022989"/>
    </source>
</evidence>
<dbReference type="EMBL" id="KB822724">
    <property type="protein sequence ID" value="ETN37265.1"/>
    <property type="molecule type" value="Genomic_DNA"/>
</dbReference>
<dbReference type="InterPro" id="IPR036259">
    <property type="entry name" value="MFS_trans_sf"/>
</dbReference>
<dbReference type="GO" id="GO:0005351">
    <property type="term" value="F:carbohydrate:proton symporter activity"/>
    <property type="evidence" value="ECO:0007669"/>
    <property type="project" value="TreeGrafter"/>
</dbReference>
<keyword evidence="3 7" id="KW-0812">Transmembrane</keyword>
<dbReference type="InterPro" id="IPR050360">
    <property type="entry name" value="MFS_Sugar_Transporters"/>
</dbReference>
<dbReference type="AlphaFoldDB" id="W2RLS2"/>
<evidence type="ECO:0000256" key="2">
    <source>
        <dbReference type="ARBA" id="ARBA00010992"/>
    </source>
</evidence>
<dbReference type="GO" id="GO:0016020">
    <property type="term" value="C:membrane"/>
    <property type="evidence" value="ECO:0007669"/>
    <property type="project" value="UniProtKB-SubCell"/>
</dbReference>
<feature type="transmembrane region" description="Helical" evidence="7">
    <location>
        <begin position="170"/>
        <end position="194"/>
    </location>
</feature>
<dbReference type="PANTHER" id="PTHR48022">
    <property type="entry name" value="PLASTIDIC GLUCOSE TRANSPORTER 4"/>
    <property type="match status" value="1"/>
</dbReference>
<dbReference type="Proteomes" id="UP000030752">
    <property type="component" value="Unassembled WGS sequence"/>
</dbReference>
<dbReference type="RefSeq" id="XP_008720797.1">
    <property type="nucleotide sequence ID" value="XM_008722575.1"/>
</dbReference>
<feature type="transmembrane region" description="Helical" evidence="7">
    <location>
        <begin position="415"/>
        <end position="434"/>
    </location>
</feature>
<feature type="transmembrane region" description="Helical" evidence="7">
    <location>
        <begin position="388"/>
        <end position="409"/>
    </location>
</feature>
<proteinExistence type="inferred from homology"/>
<feature type="transmembrane region" description="Helical" evidence="7">
    <location>
        <begin position="61"/>
        <end position="85"/>
    </location>
</feature>
<accession>W2RLS2</accession>
<evidence type="ECO:0000256" key="1">
    <source>
        <dbReference type="ARBA" id="ARBA00004141"/>
    </source>
</evidence>
<dbReference type="VEuPathDB" id="FungiDB:HMPREF1541_08256"/>
<feature type="transmembrane region" description="Helical" evidence="7">
    <location>
        <begin position="105"/>
        <end position="129"/>
    </location>
</feature>
<feature type="transmembrane region" description="Helical" evidence="7">
    <location>
        <begin position="324"/>
        <end position="347"/>
    </location>
</feature>
<comment type="similarity">
    <text evidence="2">Belongs to the major facilitator superfamily. Sugar transporter (TC 2.A.1.1) family.</text>
</comment>
<dbReference type="InterPro" id="IPR020846">
    <property type="entry name" value="MFS_dom"/>
</dbReference>
<feature type="domain" description="Major facilitator superfamily (MFS) profile" evidence="8">
    <location>
        <begin position="61"/>
        <end position="510"/>
    </location>
</feature>